<evidence type="ECO:0000313" key="2">
    <source>
        <dbReference type="Proteomes" id="UP000054928"/>
    </source>
</evidence>
<protein>
    <submittedName>
        <fullName evidence="1">Uncharacterized protein</fullName>
    </submittedName>
</protein>
<reference evidence="2" key="1">
    <citation type="submission" date="2014-09" db="EMBL/GenBank/DDBJ databases">
        <authorList>
            <person name="Sharma Rahul"/>
            <person name="Thines Marco"/>
        </authorList>
    </citation>
    <scope>NUCLEOTIDE SEQUENCE [LARGE SCALE GENOMIC DNA]</scope>
</reference>
<evidence type="ECO:0000313" key="1">
    <source>
        <dbReference type="EMBL" id="CEG45738.1"/>
    </source>
</evidence>
<dbReference type="Proteomes" id="UP000054928">
    <property type="component" value="Unassembled WGS sequence"/>
</dbReference>
<dbReference type="GeneID" id="36397071"/>
<organism evidence="1 2">
    <name type="scientific">Plasmopara halstedii</name>
    <name type="common">Downy mildew of sunflower</name>
    <dbReference type="NCBI Taxonomy" id="4781"/>
    <lineage>
        <taxon>Eukaryota</taxon>
        <taxon>Sar</taxon>
        <taxon>Stramenopiles</taxon>
        <taxon>Oomycota</taxon>
        <taxon>Peronosporomycetes</taxon>
        <taxon>Peronosporales</taxon>
        <taxon>Peronosporaceae</taxon>
        <taxon>Plasmopara</taxon>
    </lineage>
</organism>
<proteinExistence type="predicted"/>
<name>A0A0P1AU26_PLAHL</name>
<sequence length="53" mass="5709">MVVKVHCEVPCPRGVYIVTDAAGTETICVLRENGGCLMNTLLEPAKDEKDEGC</sequence>
<keyword evidence="2" id="KW-1185">Reference proteome</keyword>
<dbReference type="EMBL" id="CCYD01001640">
    <property type="protein sequence ID" value="CEG45738.1"/>
    <property type="molecule type" value="Genomic_DNA"/>
</dbReference>
<accession>A0A0P1AU26</accession>
<dbReference type="AlphaFoldDB" id="A0A0P1AU26"/>
<dbReference type="RefSeq" id="XP_024582107.1">
    <property type="nucleotide sequence ID" value="XM_024716516.1"/>
</dbReference>